<comment type="caution">
    <text evidence="6">The sequence shown here is derived from an EMBL/GenBank/DDBJ whole genome shotgun (WGS) entry which is preliminary data.</text>
</comment>
<dbReference type="InterPro" id="IPR005123">
    <property type="entry name" value="Oxoglu/Fe-dep_dioxygenase_dom"/>
</dbReference>
<dbReference type="Proteomes" id="UP000447873">
    <property type="component" value="Unassembled WGS sequence"/>
</dbReference>
<dbReference type="Pfam" id="PF03171">
    <property type="entry name" value="2OG-FeII_Oxy"/>
    <property type="match status" value="1"/>
</dbReference>
<reference evidence="6 7" key="1">
    <citation type="submission" date="2018-12" db="EMBL/GenBank/DDBJ databases">
        <title>Venturia inaequalis Genome Resource.</title>
        <authorList>
            <person name="Lichtner F.J."/>
        </authorList>
    </citation>
    <scope>NUCLEOTIDE SEQUENCE [LARGE SCALE GENOMIC DNA]</scope>
    <source>
        <strain evidence="6 7">120213</strain>
    </source>
</reference>
<dbReference type="InterPro" id="IPR027443">
    <property type="entry name" value="IPNS-like_sf"/>
</dbReference>
<dbReference type="SUPFAM" id="SSF51197">
    <property type="entry name" value="Clavaminate synthase-like"/>
    <property type="match status" value="1"/>
</dbReference>
<evidence type="ECO:0000259" key="5">
    <source>
        <dbReference type="PROSITE" id="PS51471"/>
    </source>
</evidence>
<dbReference type="PANTHER" id="PTHR10209:SF881">
    <property type="entry name" value="FI07970P-RELATED"/>
    <property type="match status" value="1"/>
</dbReference>
<dbReference type="GO" id="GO:0046872">
    <property type="term" value="F:metal ion binding"/>
    <property type="evidence" value="ECO:0007669"/>
    <property type="project" value="UniProtKB-KW"/>
</dbReference>
<dbReference type="InterPro" id="IPR044861">
    <property type="entry name" value="IPNS-like_FE2OG_OXY"/>
</dbReference>
<keyword evidence="2" id="KW-0479">Metal-binding</keyword>
<comment type="similarity">
    <text evidence="1">Belongs to the iron/ascorbate-dependent oxidoreductase family.</text>
</comment>
<gene>
    <name evidence="6" type="ORF">EG328_000794</name>
</gene>
<evidence type="ECO:0000256" key="4">
    <source>
        <dbReference type="ARBA" id="ARBA00023004"/>
    </source>
</evidence>
<feature type="domain" description="Fe2OG dioxygenase" evidence="5">
    <location>
        <begin position="36"/>
        <end position="116"/>
    </location>
</feature>
<evidence type="ECO:0000256" key="1">
    <source>
        <dbReference type="ARBA" id="ARBA00008056"/>
    </source>
</evidence>
<keyword evidence="3" id="KW-0560">Oxidoreductase</keyword>
<evidence type="ECO:0000313" key="6">
    <source>
        <dbReference type="EMBL" id="KAE9962213.1"/>
    </source>
</evidence>
<evidence type="ECO:0000256" key="2">
    <source>
        <dbReference type="ARBA" id="ARBA00022723"/>
    </source>
</evidence>
<name>A0A8H3YJP9_VENIN</name>
<dbReference type="GO" id="GO:0016491">
    <property type="term" value="F:oxidoreductase activity"/>
    <property type="evidence" value="ECO:0007669"/>
    <property type="project" value="UniProtKB-KW"/>
</dbReference>
<keyword evidence="4" id="KW-0408">Iron</keyword>
<protein>
    <recommendedName>
        <fullName evidence="5">Fe2OG dioxygenase domain-containing protein</fullName>
    </recommendedName>
</protein>
<dbReference type="PANTHER" id="PTHR10209">
    <property type="entry name" value="OXIDOREDUCTASE, 2OG-FE II OXYGENASE FAMILY PROTEIN"/>
    <property type="match status" value="1"/>
</dbReference>
<dbReference type="EMBL" id="WNWS01001154">
    <property type="protein sequence ID" value="KAE9962213.1"/>
    <property type="molecule type" value="Genomic_DNA"/>
</dbReference>
<sequence>MRTFYEQCDDLHEQLLSAIATGLNLDPTFFQRYIRGGDHVLRLLHYPAISKAVLEQDGAVRAGSHTDYGTVTLLFQDGSGGLQIRTPEGRWVDVRPIEDAIVINAGTEYSPPPIPS</sequence>
<organism evidence="6 7">
    <name type="scientific">Venturia inaequalis</name>
    <name type="common">Apple scab fungus</name>
    <dbReference type="NCBI Taxonomy" id="5025"/>
    <lineage>
        <taxon>Eukaryota</taxon>
        <taxon>Fungi</taxon>
        <taxon>Dikarya</taxon>
        <taxon>Ascomycota</taxon>
        <taxon>Pezizomycotina</taxon>
        <taxon>Dothideomycetes</taxon>
        <taxon>Pleosporomycetidae</taxon>
        <taxon>Venturiales</taxon>
        <taxon>Venturiaceae</taxon>
        <taxon>Venturia</taxon>
    </lineage>
</organism>
<dbReference type="PROSITE" id="PS51471">
    <property type="entry name" value="FE2OG_OXY"/>
    <property type="match status" value="1"/>
</dbReference>
<evidence type="ECO:0000256" key="3">
    <source>
        <dbReference type="ARBA" id="ARBA00023002"/>
    </source>
</evidence>
<dbReference type="AlphaFoldDB" id="A0A8H3YJP9"/>
<dbReference type="Gene3D" id="2.60.120.330">
    <property type="entry name" value="B-lactam Antibiotic, Isopenicillin N Synthase, Chain"/>
    <property type="match status" value="1"/>
</dbReference>
<evidence type="ECO:0000313" key="7">
    <source>
        <dbReference type="Proteomes" id="UP000447873"/>
    </source>
</evidence>
<accession>A0A8H3YJP9</accession>
<proteinExistence type="inferred from homology"/>